<sequence>MSGQQVSQEKTSLVFSENVCSQVRQNLVMMSGFNEASSLGYLEGQAIVLCWESHAFEVGYRSNSYLSHHDPENSTSLYIWGDDDSGRKYHAVSWESVSKPKAYGGLGLRRLVHMNTACLMKLGWASKSGKEALWIDVIKGEYGRGNSNFEHVEAKTHDSRLLKSLVKLWREDFDAHEFWSVRNGNSVNAWKDRWLFRGKYIEEMAIIVPGR</sequence>
<organism evidence="1 2">
    <name type="scientific">Trifolium pratense</name>
    <name type="common">Red clover</name>
    <dbReference type="NCBI Taxonomy" id="57577"/>
    <lineage>
        <taxon>Eukaryota</taxon>
        <taxon>Viridiplantae</taxon>
        <taxon>Streptophyta</taxon>
        <taxon>Embryophyta</taxon>
        <taxon>Tracheophyta</taxon>
        <taxon>Spermatophyta</taxon>
        <taxon>Magnoliopsida</taxon>
        <taxon>eudicotyledons</taxon>
        <taxon>Gunneridae</taxon>
        <taxon>Pentapetalae</taxon>
        <taxon>rosids</taxon>
        <taxon>fabids</taxon>
        <taxon>Fabales</taxon>
        <taxon>Fabaceae</taxon>
        <taxon>Papilionoideae</taxon>
        <taxon>50 kb inversion clade</taxon>
        <taxon>NPAAA clade</taxon>
        <taxon>Hologalegina</taxon>
        <taxon>IRL clade</taxon>
        <taxon>Trifolieae</taxon>
        <taxon>Trifolium</taxon>
    </lineage>
</organism>
<evidence type="ECO:0008006" key="3">
    <source>
        <dbReference type="Google" id="ProtNLM"/>
    </source>
</evidence>
<proteinExistence type="predicted"/>
<dbReference type="EMBL" id="ASHM01001505">
    <property type="protein sequence ID" value="PNY06792.1"/>
    <property type="molecule type" value="Genomic_DNA"/>
</dbReference>
<protein>
    <recommendedName>
        <fullName evidence="3">Cysteine-rich receptor-like protein kinase</fullName>
    </recommendedName>
</protein>
<comment type="caution">
    <text evidence="1">The sequence shown here is derived from an EMBL/GenBank/DDBJ whole genome shotgun (WGS) entry which is preliminary data.</text>
</comment>
<dbReference type="AlphaFoldDB" id="A0A2K3NUU7"/>
<evidence type="ECO:0000313" key="2">
    <source>
        <dbReference type="Proteomes" id="UP000236291"/>
    </source>
</evidence>
<reference evidence="1 2" key="1">
    <citation type="journal article" date="2014" name="Am. J. Bot.">
        <title>Genome assembly and annotation for red clover (Trifolium pratense; Fabaceae).</title>
        <authorList>
            <person name="Istvanek J."/>
            <person name="Jaros M."/>
            <person name="Krenek A."/>
            <person name="Repkova J."/>
        </authorList>
    </citation>
    <scope>NUCLEOTIDE SEQUENCE [LARGE SCALE GENOMIC DNA]</scope>
    <source>
        <strain evidence="2">cv. Tatra</strain>
        <tissue evidence="1">Young leaves</tissue>
    </source>
</reference>
<dbReference type="Proteomes" id="UP000236291">
    <property type="component" value="Unassembled WGS sequence"/>
</dbReference>
<gene>
    <name evidence="1" type="ORF">L195_g003270</name>
</gene>
<evidence type="ECO:0000313" key="1">
    <source>
        <dbReference type="EMBL" id="PNY06792.1"/>
    </source>
</evidence>
<accession>A0A2K3NUU7</accession>
<name>A0A2K3NUU7_TRIPR</name>
<reference evidence="1 2" key="2">
    <citation type="journal article" date="2017" name="Front. Plant Sci.">
        <title>Gene Classification and Mining of Molecular Markers Useful in Red Clover (Trifolium pratense) Breeding.</title>
        <authorList>
            <person name="Istvanek J."/>
            <person name="Dluhosova J."/>
            <person name="Dluhos P."/>
            <person name="Patkova L."/>
            <person name="Nedelnik J."/>
            <person name="Repkova J."/>
        </authorList>
    </citation>
    <scope>NUCLEOTIDE SEQUENCE [LARGE SCALE GENOMIC DNA]</scope>
    <source>
        <strain evidence="2">cv. Tatra</strain>
        <tissue evidence="1">Young leaves</tissue>
    </source>
</reference>